<protein>
    <submittedName>
        <fullName evidence="1">Uncharacterized protein</fullName>
    </submittedName>
</protein>
<evidence type="ECO:0000313" key="2">
    <source>
        <dbReference type="Proteomes" id="UP000245626"/>
    </source>
</evidence>
<dbReference type="Proteomes" id="UP000245626">
    <property type="component" value="Unassembled WGS sequence"/>
</dbReference>
<evidence type="ECO:0000313" key="1">
    <source>
        <dbReference type="EMBL" id="PWN48686.1"/>
    </source>
</evidence>
<dbReference type="EMBL" id="KZ820157">
    <property type="protein sequence ID" value="PWN48686.1"/>
    <property type="molecule type" value="Genomic_DNA"/>
</dbReference>
<gene>
    <name evidence="1" type="ORF">IE53DRAFT_389101</name>
</gene>
<sequence>MFSTPSRTPNSRASRVGSARASRAGTPHGAGAPLPAASSPTPSVSANTSSFLGDTSGLASTPSRRRTPASSSANRSHFRPPPPTAVEPTPQQGFGATSSLLHAVDDTMQVEDDHQTGGGGGGGGGTFGRAQSSSKYASSQPEEGRNLMMDDVMAVTSYSRLPNEVVEVLDKADFYVDALTASMDVQTGYAYLISRSLCYVWNFASRGLASPTCFTFSVPSSSSAHLSSINDLPFCGLVARPSGREPGFILTTPTGQVRFWEAMSASLTAGSEDRAQNVQMPLNPDEIVTGMQRCESNNFAISTSHSRMFRLNVVNLGGRLQAHVSAFSQPRGIFGRLFGSASSLGFGSGGITCIAVGPAQSDQAGRDVFAVGRTTIQKWRVAEGLGERMIVEQDVRQTIASSVLQSVDARFSAADSLAFEIVHAAVMSDGKLAVLYSQSKGPSAPLSYGIVTVGLLQDASSFMVTSVTSLRHSAHRDPRPYAEPRLSLPRGGPAAFVTFADAVVVRVLEQGADDFEELVRLKNVARDRFVGFGSEPVEHADDAVASLSLITATSGSILIELDPDQVRSLCSRQGTSAVLRQSAKTERLKLKLEHAIFFGESLTNPLAFDLPAEFEGTLITAAEELSSEILASSNAAVASFPFASDLRAQLADRLSRLRSLITFIGKCGQLGKLSQSSRRRLRSDAELLAAANDLWLYQNDFVEGASRGKRGSSSSSPLSQSIEKVMSEMGEGFGEDVVRLFFRHKVSHLVDVVEHLLKRVRSTSTASLEVRSSELIETNRIALAIYHASSRYRREFGQLYGISDAPACFEPWSAKPVCLDFLETLFHLSNSLISDRTRELGSSVDSQRSEYLSDPADELARQQRLQSELKSQLCALADFTLVAYEDRIAYLAAAAASGDAAASERELSVLSAKYRSVRPQVIHPLLPIGRSDKAFSLAERHGDFRTLTELCNDPSMGDPSARVEHYLLKYQQGFAFELYQWYIEQGQRRKLLEQKEVYSKLVLEFLERTQNSRIAWIHDLSLQRYAEASTTLGDVAKEEKGLEEKRLMLSLSKLAYVAGLSIEEVATVREQRQIEKIDDQLDLVSVHHRLLAVFEGALETGGGTLSVDDVEAAAERVTSSIASRLVDFPAFKSHFTALTKRLLKGEVLSSEDLIDLLTLKDPSADDSIDDFSTAVEVYIRAKDAPESRLRSCLRSIWRRTILADDWMALSDTKGVSDEELLARLKSTALYRTLRSVAGNESASEAVLKPEESLEPPSREMLEGRLQGAPNQEIDLLLNDHNREREALELLLGDSELASMLNEVALRAEQPEEDSVEEQEEERALDGRSDHHAADGSSNSDSGEASMQEEDDQGREIPVRR</sequence>
<keyword evidence="2" id="KW-1185">Reference proteome</keyword>
<organism evidence="1 2">
    <name type="scientific">Violaceomyces palustris</name>
    <dbReference type="NCBI Taxonomy" id="1673888"/>
    <lineage>
        <taxon>Eukaryota</taxon>
        <taxon>Fungi</taxon>
        <taxon>Dikarya</taxon>
        <taxon>Basidiomycota</taxon>
        <taxon>Ustilaginomycotina</taxon>
        <taxon>Ustilaginomycetes</taxon>
        <taxon>Violaceomycetales</taxon>
        <taxon>Violaceomycetaceae</taxon>
        <taxon>Violaceomyces</taxon>
    </lineage>
</organism>
<accession>A0ACD0NS95</accession>
<proteinExistence type="predicted"/>
<name>A0ACD0NS95_9BASI</name>
<reference evidence="1 2" key="1">
    <citation type="journal article" date="2018" name="Mol. Biol. Evol.">
        <title>Broad Genomic Sampling Reveals a Smut Pathogenic Ancestry of the Fungal Clade Ustilaginomycotina.</title>
        <authorList>
            <person name="Kijpornyongpan T."/>
            <person name="Mondo S.J."/>
            <person name="Barry K."/>
            <person name="Sandor L."/>
            <person name="Lee J."/>
            <person name="Lipzen A."/>
            <person name="Pangilinan J."/>
            <person name="LaButti K."/>
            <person name="Hainaut M."/>
            <person name="Henrissat B."/>
            <person name="Grigoriev I.V."/>
            <person name="Spatafora J.W."/>
            <person name="Aime M.C."/>
        </authorList>
    </citation>
    <scope>NUCLEOTIDE SEQUENCE [LARGE SCALE GENOMIC DNA]</scope>
    <source>
        <strain evidence="1 2">SA 807</strain>
    </source>
</reference>